<sequence>MEENEVKDENIPNWARYSGFEENTTGDVDGAVEDNNAINDLGQMLRDIKENWESEKEVQRDALDVSLLNAWALFKRAVGKCAKQDQGNNFCSYYITSASIPTAYQPKSTIIYMRDRLIHEDFIRAVQEQLMGFINEQIIDPAGEFYYDG</sequence>
<name>Q2QVL6_ORYSJ</name>
<reference evidence="1" key="3">
    <citation type="submission" date="2006-01" db="EMBL/GenBank/DDBJ databases">
        <authorList>
            <person name="Buell R."/>
        </authorList>
    </citation>
    <scope>NUCLEOTIDE SEQUENCE</scope>
</reference>
<proteinExistence type="predicted"/>
<evidence type="ECO:0000313" key="1">
    <source>
        <dbReference type="EMBL" id="ABA96801.1"/>
    </source>
</evidence>
<reference evidence="1" key="1">
    <citation type="journal article" date="2005" name="BMC Biol.">
        <title>The sequence of rice chromosomes 11 and 12, rich in disease resistance genes and recent gene duplications.</title>
        <authorList>
            <consortium name="The rice chromosomes 11 and 12 sequencing consortia"/>
        </authorList>
    </citation>
    <scope>NUCLEOTIDE SEQUENCE [LARGE SCALE GENOMIC DNA]</scope>
</reference>
<accession>Q2QVL6</accession>
<protein>
    <submittedName>
        <fullName evidence="1">Transposon protein, putative, CACTA, En/Spm sub-class, expressed</fullName>
    </submittedName>
</protein>
<gene>
    <name evidence="1" type="ordered locus">LOC_Os12g12390</name>
</gene>
<organism evidence="1">
    <name type="scientific">Oryza sativa subsp. japonica</name>
    <name type="common">Rice</name>
    <dbReference type="NCBI Taxonomy" id="39947"/>
    <lineage>
        <taxon>Eukaryota</taxon>
        <taxon>Viridiplantae</taxon>
        <taxon>Streptophyta</taxon>
        <taxon>Embryophyta</taxon>
        <taxon>Tracheophyta</taxon>
        <taxon>Spermatophyta</taxon>
        <taxon>Magnoliopsida</taxon>
        <taxon>Liliopsida</taxon>
        <taxon>Poales</taxon>
        <taxon>Poaceae</taxon>
        <taxon>BOP clade</taxon>
        <taxon>Oryzoideae</taxon>
        <taxon>Oryzeae</taxon>
        <taxon>Oryzinae</taxon>
        <taxon>Oryza</taxon>
        <taxon>Oryza sativa</taxon>
    </lineage>
</organism>
<dbReference type="AlphaFoldDB" id="Q2QVL6"/>
<dbReference type="EMBL" id="DP000011">
    <property type="protein sequence ID" value="ABA96801.1"/>
    <property type="molecule type" value="Genomic_DNA"/>
</dbReference>
<reference evidence="1" key="2">
    <citation type="submission" date="2005-04" db="EMBL/GenBank/DDBJ databases">
        <authorList>
            <person name="Buell C.R."/>
            <person name="Wing R.A."/>
            <person name="McCombie W.A."/>
            <person name="Ouyang S."/>
        </authorList>
    </citation>
    <scope>NUCLEOTIDE SEQUENCE</scope>
</reference>